<accession>A0A399J1E8</accession>
<evidence type="ECO:0000256" key="1">
    <source>
        <dbReference type="ARBA" id="ARBA00001974"/>
    </source>
</evidence>
<dbReference type="SUPFAM" id="SSF55424">
    <property type="entry name" value="FAD/NAD-linked reductases, dimerisation (C-terminal) domain"/>
    <property type="match status" value="1"/>
</dbReference>
<dbReference type="PRINTS" id="PR00368">
    <property type="entry name" value="FADPNR"/>
</dbReference>
<dbReference type="InterPro" id="IPR050446">
    <property type="entry name" value="FAD-oxidoreductase/Apoptosis"/>
</dbReference>
<keyword evidence="3" id="KW-0274">FAD</keyword>
<organism evidence="7 8">
    <name type="scientific">Pseudooceanicola sediminis</name>
    <dbReference type="NCBI Taxonomy" id="2211117"/>
    <lineage>
        <taxon>Bacteria</taxon>
        <taxon>Pseudomonadati</taxon>
        <taxon>Pseudomonadota</taxon>
        <taxon>Alphaproteobacteria</taxon>
        <taxon>Rhodobacterales</taxon>
        <taxon>Paracoccaceae</taxon>
        <taxon>Pseudooceanicola</taxon>
    </lineage>
</organism>
<comment type="caution">
    <text evidence="7">The sequence shown here is derived from an EMBL/GenBank/DDBJ whole genome shotgun (WGS) entry which is preliminary data.</text>
</comment>
<name>A0A399J1E8_9RHOB</name>
<evidence type="ECO:0000259" key="5">
    <source>
        <dbReference type="Pfam" id="PF07992"/>
    </source>
</evidence>
<evidence type="ECO:0000256" key="2">
    <source>
        <dbReference type="ARBA" id="ARBA00022630"/>
    </source>
</evidence>
<dbReference type="PANTHER" id="PTHR43557:SF2">
    <property type="entry name" value="RIESKE DOMAIN-CONTAINING PROTEIN-RELATED"/>
    <property type="match status" value="1"/>
</dbReference>
<dbReference type="PRINTS" id="PR00411">
    <property type="entry name" value="PNDRDTASEI"/>
</dbReference>
<dbReference type="Gene3D" id="3.30.390.30">
    <property type="match status" value="1"/>
</dbReference>
<dbReference type="OrthoDB" id="7809559at2"/>
<protein>
    <submittedName>
        <fullName evidence="7">Pyridine nucleotide-disulfide oxidoreductase</fullName>
    </submittedName>
</protein>
<dbReference type="RefSeq" id="WP_119398692.1">
    <property type="nucleotide sequence ID" value="NZ_QWJJ01000006.1"/>
</dbReference>
<dbReference type="EMBL" id="QWJJ01000006">
    <property type="protein sequence ID" value="RII39253.1"/>
    <property type="molecule type" value="Genomic_DNA"/>
</dbReference>
<dbReference type="Pfam" id="PF07992">
    <property type="entry name" value="Pyr_redox_2"/>
    <property type="match status" value="1"/>
</dbReference>
<dbReference type="InterPro" id="IPR023753">
    <property type="entry name" value="FAD/NAD-binding_dom"/>
</dbReference>
<keyword evidence="8" id="KW-1185">Reference proteome</keyword>
<dbReference type="AlphaFoldDB" id="A0A399J1E8"/>
<sequence length="397" mass="41435">MSGTVIIGTGQAGVECAFALRSRGYDGAITLVGDDPDLPYQRPPLSKEVLKSRGASGWMPLRGAPLYPAQRVDLRLGVRADRILRSERRVILSDGGDLGFEHLILATGARNRIPAIAGLATLGAQGLRNAADARALVTALEGATQVAILGAGFIGLETAAALFDSRCTVTVFESGSRVMGRAVSPEVSDWFLRFHRHRGTRITLGATIAAAEPGMLTLGNGDRCGFDVLLIAAGVQPDVGLAAQAGLSVSNGIETDALHRTSDPRIFSIGDCALAPHPFHAGPVRLESVANAAEQGRRVAAVLAGQAVPGQTVPWFWSTQGSARLQIAGLGAPGDDTHLAGDLSDISDDASLVARRYRNGQCVAVETVNAAPIHMEARRTLLPATSGPRSRTPTPDA</sequence>
<keyword evidence="2" id="KW-0285">Flavoprotein</keyword>
<feature type="domain" description="FAD/NAD(P)-binding" evidence="5">
    <location>
        <begin position="5"/>
        <end position="296"/>
    </location>
</feature>
<keyword evidence="4" id="KW-0560">Oxidoreductase</keyword>
<evidence type="ECO:0000259" key="6">
    <source>
        <dbReference type="Pfam" id="PF14759"/>
    </source>
</evidence>
<dbReference type="Gene3D" id="3.50.50.60">
    <property type="entry name" value="FAD/NAD(P)-binding domain"/>
    <property type="match status" value="2"/>
</dbReference>
<evidence type="ECO:0000256" key="4">
    <source>
        <dbReference type="ARBA" id="ARBA00023002"/>
    </source>
</evidence>
<proteinExistence type="predicted"/>
<dbReference type="InterPro" id="IPR016156">
    <property type="entry name" value="FAD/NAD-linked_Rdtase_dimer_sf"/>
</dbReference>
<evidence type="ECO:0000313" key="8">
    <source>
        <dbReference type="Proteomes" id="UP000265848"/>
    </source>
</evidence>
<dbReference type="PANTHER" id="PTHR43557">
    <property type="entry name" value="APOPTOSIS-INDUCING FACTOR 1"/>
    <property type="match status" value="1"/>
</dbReference>
<evidence type="ECO:0000313" key="7">
    <source>
        <dbReference type="EMBL" id="RII39253.1"/>
    </source>
</evidence>
<evidence type="ECO:0000256" key="3">
    <source>
        <dbReference type="ARBA" id="ARBA00022827"/>
    </source>
</evidence>
<dbReference type="Pfam" id="PF14759">
    <property type="entry name" value="Reductase_C"/>
    <property type="match status" value="1"/>
</dbReference>
<comment type="cofactor">
    <cofactor evidence="1">
        <name>FAD</name>
        <dbReference type="ChEBI" id="CHEBI:57692"/>
    </cofactor>
</comment>
<gene>
    <name evidence="7" type="ORF">DL237_08895</name>
</gene>
<dbReference type="InterPro" id="IPR036188">
    <property type="entry name" value="FAD/NAD-bd_sf"/>
</dbReference>
<dbReference type="GO" id="GO:0016651">
    <property type="term" value="F:oxidoreductase activity, acting on NAD(P)H"/>
    <property type="evidence" value="ECO:0007669"/>
    <property type="project" value="TreeGrafter"/>
</dbReference>
<dbReference type="GO" id="GO:0005737">
    <property type="term" value="C:cytoplasm"/>
    <property type="evidence" value="ECO:0007669"/>
    <property type="project" value="TreeGrafter"/>
</dbReference>
<feature type="domain" description="Reductase C-terminal" evidence="6">
    <location>
        <begin position="315"/>
        <end position="381"/>
    </location>
</feature>
<dbReference type="SUPFAM" id="SSF51905">
    <property type="entry name" value="FAD/NAD(P)-binding domain"/>
    <property type="match status" value="2"/>
</dbReference>
<dbReference type="InterPro" id="IPR028202">
    <property type="entry name" value="Reductase_C"/>
</dbReference>
<reference evidence="7 8" key="1">
    <citation type="submission" date="2018-08" db="EMBL/GenBank/DDBJ databases">
        <title>Pseudooceanicola sediminis CY03 in the family Rhodobacteracea.</title>
        <authorList>
            <person name="Zhang Y.-J."/>
        </authorList>
    </citation>
    <scope>NUCLEOTIDE SEQUENCE [LARGE SCALE GENOMIC DNA]</scope>
    <source>
        <strain evidence="7 8">CY03</strain>
    </source>
</reference>
<dbReference type="Proteomes" id="UP000265848">
    <property type="component" value="Unassembled WGS sequence"/>
</dbReference>